<accession>A0AAD8VRI5</accession>
<keyword evidence="4" id="KW-1185">Reference proteome</keyword>
<dbReference type="Proteomes" id="UP001231189">
    <property type="component" value="Unassembled WGS sequence"/>
</dbReference>
<sequence length="438" mass="48754">MRSQSLLNRTGSSSSKKFTSSNNQAPQPAPLGRNVYQDPDICCVVFITEPRDRQSVHRHSMEVNAVIPAVPKYMLWPDQEITWSFKDHPKVMPNPGGYALIVDPIMHGPTTRVRFSKVLVDNGSSIKIMYRHTMHTLGITENMLEPTHMTFHGIVPGLSCSPMGKVRVDVMFGGRDNCRVENILFELVDLDSPYHALLGRPALAKFMASTHTAYLKMKMSAPNGPLTVIHFRASNNVAEYEALVHRLKVAKEIGVHRIICYGDSDLVVQQCSGDWDAKDANMAAYRFHVQKIPRFVEGCEFHHVPRAENEAADTLSKLASSMQEIPAGIALAHLRKPSIKPSPESESIFVPESHVVPMDIDEGNPGTTLANPGTSESKPGETMMVDHMEIDVPVFMVREAPTWVKPIKEFLINGGLPADETKSRRIQRRSKAYTIING</sequence>
<evidence type="ECO:0000256" key="1">
    <source>
        <dbReference type="SAM" id="MobiDB-lite"/>
    </source>
</evidence>
<dbReference type="InterPro" id="IPR036397">
    <property type="entry name" value="RNaseH_sf"/>
</dbReference>
<evidence type="ECO:0000259" key="2">
    <source>
        <dbReference type="Pfam" id="PF13456"/>
    </source>
</evidence>
<dbReference type="Pfam" id="PF13456">
    <property type="entry name" value="RVT_3"/>
    <property type="match status" value="1"/>
</dbReference>
<feature type="region of interest" description="Disordered" evidence="1">
    <location>
        <begin position="361"/>
        <end position="380"/>
    </location>
</feature>
<feature type="domain" description="RNase H type-1" evidence="2">
    <location>
        <begin position="232"/>
        <end position="318"/>
    </location>
</feature>
<organism evidence="3 4">
    <name type="scientific">Lolium multiflorum</name>
    <name type="common">Italian ryegrass</name>
    <name type="synonym">Lolium perenne subsp. multiflorum</name>
    <dbReference type="NCBI Taxonomy" id="4521"/>
    <lineage>
        <taxon>Eukaryota</taxon>
        <taxon>Viridiplantae</taxon>
        <taxon>Streptophyta</taxon>
        <taxon>Embryophyta</taxon>
        <taxon>Tracheophyta</taxon>
        <taxon>Spermatophyta</taxon>
        <taxon>Magnoliopsida</taxon>
        <taxon>Liliopsida</taxon>
        <taxon>Poales</taxon>
        <taxon>Poaceae</taxon>
        <taxon>BOP clade</taxon>
        <taxon>Pooideae</taxon>
        <taxon>Poodae</taxon>
        <taxon>Poeae</taxon>
        <taxon>Poeae Chloroplast Group 2 (Poeae type)</taxon>
        <taxon>Loliodinae</taxon>
        <taxon>Loliinae</taxon>
        <taxon>Lolium</taxon>
    </lineage>
</organism>
<dbReference type="AlphaFoldDB" id="A0AAD8VRI5"/>
<dbReference type="InterPro" id="IPR002156">
    <property type="entry name" value="RNaseH_domain"/>
</dbReference>
<gene>
    <name evidence="3" type="ORF">QYE76_022111</name>
</gene>
<comment type="caution">
    <text evidence="3">The sequence shown here is derived from an EMBL/GenBank/DDBJ whole genome shotgun (WGS) entry which is preliminary data.</text>
</comment>
<dbReference type="PANTHER" id="PTHR48475">
    <property type="entry name" value="RIBONUCLEASE H"/>
    <property type="match status" value="1"/>
</dbReference>
<dbReference type="PANTHER" id="PTHR48475:SF1">
    <property type="entry name" value="RNASE H TYPE-1 DOMAIN-CONTAINING PROTEIN"/>
    <property type="match status" value="1"/>
</dbReference>
<name>A0AAD8VRI5_LOLMU</name>
<dbReference type="Gene3D" id="3.30.420.10">
    <property type="entry name" value="Ribonuclease H-like superfamily/Ribonuclease H"/>
    <property type="match status" value="1"/>
</dbReference>
<feature type="region of interest" description="Disordered" evidence="1">
    <location>
        <begin position="1"/>
        <end position="33"/>
    </location>
</feature>
<dbReference type="CDD" id="cd09279">
    <property type="entry name" value="RNase_HI_like"/>
    <property type="match status" value="1"/>
</dbReference>
<feature type="compositionally biased region" description="Polar residues" evidence="1">
    <location>
        <begin position="365"/>
        <end position="377"/>
    </location>
</feature>
<protein>
    <recommendedName>
        <fullName evidence="2">RNase H type-1 domain-containing protein</fullName>
    </recommendedName>
</protein>
<dbReference type="Gene3D" id="2.40.70.10">
    <property type="entry name" value="Acid Proteases"/>
    <property type="match status" value="1"/>
</dbReference>
<dbReference type="SUPFAM" id="SSF53098">
    <property type="entry name" value="Ribonuclease H-like"/>
    <property type="match status" value="1"/>
</dbReference>
<dbReference type="EMBL" id="JAUUTY010000006">
    <property type="protein sequence ID" value="KAK1616594.1"/>
    <property type="molecule type" value="Genomic_DNA"/>
</dbReference>
<dbReference type="GO" id="GO:0004523">
    <property type="term" value="F:RNA-DNA hybrid ribonuclease activity"/>
    <property type="evidence" value="ECO:0007669"/>
    <property type="project" value="InterPro"/>
</dbReference>
<proteinExistence type="predicted"/>
<evidence type="ECO:0000313" key="3">
    <source>
        <dbReference type="EMBL" id="KAK1616594.1"/>
    </source>
</evidence>
<dbReference type="GO" id="GO:0003676">
    <property type="term" value="F:nucleic acid binding"/>
    <property type="evidence" value="ECO:0007669"/>
    <property type="project" value="InterPro"/>
</dbReference>
<dbReference type="InterPro" id="IPR012337">
    <property type="entry name" value="RNaseH-like_sf"/>
</dbReference>
<feature type="compositionally biased region" description="Low complexity" evidence="1">
    <location>
        <begin position="12"/>
        <end position="21"/>
    </location>
</feature>
<feature type="compositionally biased region" description="Polar residues" evidence="1">
    <location>
        <begin position="1"/>
        <end position="11"/>
    </location>
</feature>
<reference evidence="3" key="1">
    <citation type="submission" date="2023-07" db="EMBL/GenBank/DDBJ databases">
        <title>A chromosome-level genome assembly of Lolium multiflorum.</title>
        <authorList>
            <person name="Chen Y."/>
            <person name="Copetti D."/>
            <person name="Kolliker R."/>
            <person name="Studer B."/>
        </authorList>
    </citation>
    <scope>NUCLEOTIDE SEQUENCE</scope>
    <source>
        <strain evidence="3">02402/16</strain>
        <tissue evidence="3">Leaf</tissue>
    </source>
</reference>
<dbReference type="InterPro" id="IPR021109">
    <property type="entry name" value="Peptidase_aspartic_dom_sf"/>
</dbReference>
<evidence type="ECO:0000313" key="4">
    <source>
        <dbReference type="Proteomes" id="UP001231189"/>
    </source>
</evidence>